<dbReference type="EMBL" id="MRZV01000131">
    <property type="protein sequence ID" value="PIK57811.1"/>
    <property type="molecule type" value="Genomic_DNA"/>
</dbReference>
<feature type="coiled-coil region" evidence="1">
    <location>
        <begin position="76"/>
        <end position="103"/>
    </location>
</feature>
<accession>A0A2G8LC33</accession>
<dbReference type="AlphaFoldDB" id="A0A2G8LC33"/>
<keyword evidence="4" id="KW-1185">Reference proteome</keyword>
<dbReference type="InterPro" id="IPR026163">
    <property type="entry name" value="Nckap5l"/>
</dbReference>
<proteinExistence type="predicted"/>
<protein>
    <recommendedName>
        <fullName evidence="5">Nck-associated protein 5</fullName>
    </recommendedName>
</protein>
<sequence>MTEAGPNNNGEVESRVVDEESIVQALQKEKTLLLERLRVLESSNSAMVLEGEKQQEVYDRCLDEVASQVVQALLIQRELKEECTKLRNRVEELEIHNRQLRHLFEQEIWMQKQSRESCSSEKGSSHQSLPDNSCANSGTVNGHLHNGPSAVFKHTFFSQTEMHQWPHHLLTSHLNGNNGTSVLYPGAFHRQVSLPNACFSGSLPPGHSTNLVLHNGPTVAGPTPFHKSLPSSLGMDGYEEFAGGGECLGSSDVISDLTSFGPSSTDFSGNHPYTGCDAKNVARKTQSLPTTPLTQRSATYHRHLRNQTTFEFTENHNYLSDKYTKPYVHAPLDYAQSLLHELQEIGASVKSFESLTLEPRSNPPQKRKSFGDLERTPQPQKLVKGHGFDDCLRSNCLSHSAENADTFSLEDFPPDGMGSITSGESIETAYERIIPSPEKSPQKNNMLVPAVQVNDALAVIHVQGDVLFDIDENLLENDNQNGELLASAFSAFSSPIKQKQEAGTENDQWGSQNTIEKTKEGNECEEETEKQVKAANKVRDSTNKSSVCDDSEIKKLYPMTTGVSERKDSTMFPNASSCSNIEVSPSSGTSIPQPFDLHDVRGLENIEMNRSSPLWKIEADQYEEEEQPPLLPPRTNLISRSFESISDEVFMADNSPSGDMEKLQREVGGDGDETKRTAPPELPPKPMWMRIGDISLSPDSACEDLIEPPPVPERRPIEPEGQECLSWQWRESYDDTTSEMETTDDAVKPENRTLWNEAADKISETDVELRRLISSESEPEEEGVDYLAMWKAREKSPSWKTCVDTDCSVDVKMTVTQSTSSSTGKTNVVQSGKDNLTVMQPAAEEKEISNMEKEKPAVAPRQGLLSAQTMIKKRVPLHR</sequence>
<dbReference type="OrthoDB" id="8930856at2759"/>
<reference evidence="3 4" key="1">
    <citation type="journal article" date="2017" name="PLoS Biol.">
        <title>The sea cucumber genome provides insights into morphological evolution and visceral regeneration.</title>
        <authorList>
            <person name="Zhang X."/>
            <person name="Sun L."/>
            <person name="Yuan J."/>
            <person name="Sun Y."/>
            <person name="Gao Y."/>
            <person name="Zhang L."/>
            <person name="Li S."/>
            <person name="Dai H."/>
            <person name="Hamel J.F."/>
            <person name="Liu C."/>
            <person name="Yu Y."/>
            <person name="Liu S."/>
            <person name="Lin W."/>
            <person name="Guo K."/>
            <person name="Jin S."/>
            <person name="Xu P."/>
            <person name="Storey K.B."/>
            <person name="Huan P."/>
            <person name="Zhang T."/>
            <person name="Zhou Y."/>
            <person name="Zhang J."/>
            <person name="Lin C."/>
            <person name="Li X."/>
            <person name="Xing L."/>
            <person name="Huo D."/>
            <person name="Sun M."/>
            <person name="Wang L."/>
            <person name="Mercier A."/>
            <person name="Li F."/>
            <person name="Yang H."/>
            <person name="Xiang J."/>
        </authorList>
    </citation>
    <scope>NUCLEOTIDE SEQUENCE [LARGE SCALE GENOMIC DNA]</scope>
    <source>
        <strain evidence="3">Shaxun</strain>
        <tissue evidence="3">Muscle</tissue>
    </source>
</reference>
<feature type="region of interest" description="Disordered" evidence="2">
    <location>
        <begin position="115"/>
        <end position="141"/>
    </location>
</feature>
<comment type="caution">
    <text evidence="3">The sequence shown here is derived from an EMBL/GenBank/DDBJ whole genome shotgun (WGS) entry which is preliminary data.</text>
</comment>
<dbReference type="GO" id="GO:0001578">
    <property type="term" value="P:microtubule bundle formation"/>
    <property type="evidence" value="ECO:0007669"/>
    <property type="project" value="TreeGrafter"/>
</dbReference>
<feature type="region of interest" description="Disordered" evidence="2">
    <location>
        <begin position="355"/>
        <end position="385"/>
    </location>
</feature>
<feature type="compositionally biased region" description="Basic and acidic residues" evidence="2">
    <location>
        <begin position="659"/>
        <end position="678"/>
    </location>
</feature>
<feature type="region of interest" description="Disordered" evidence="2">
    <location>
        <begin position="501"/>
        <end position="526"/>
    </location>
</feature>
<dbReference type="GO" id="GO:0007019">
    <property type="term" value="P:microtubule depolymerization"/>
    <property type="evidence" value="ECO:0007669"/>
    <property type="project" value="TreeGrafter"/>
</dbReference>
<feature type="compositionally biased region" description="Polar residues" evidence="2">
    <location>
        <begin position="816"/>
        <end position="838"/>
    </location>
</feature>
<feature type="region of interest" description="Disordered" evidence="2">
    <location>
        <begin position="816"/>
        <end position="879"/>
    </location>
</feature>
<feature type="compositionally biased region" description="Polar residues" evidence="2">
    <location>
        <begin position="501"/>
        <end position="515"/>
    </location>
</feature>
<evidence type="ECO:0000313" key="4">
    <source>
        <dbReference type="Proteomes" id="UP000230750"/>
    </source>
</evidence>
<evidence type="ECO:0008006" key="5">
    <source>
        <dbReference type="Google" id="ProtNLM"/>
    </source>
</evidence>
<evidence type="ECO:0000256" key="1">
    <source>
        <dbReference type="SAM" id="Coils"/>
    </source>
</evidence>
<dbReference type="GO" id="GO:0035371">
    <property type="term" value="C:microtubule plus-end"/>
    <property type="evidence" value="ECO:0007669"/>
    <property type="project" value="TreeGrafter"/>
</dbReference>
<dbReference type="Proteomes" id="UP000230750">
    <property type="component" value="Unassembled WGS sequence"/>
</dbReference>
<feature type="compositionally biased region" description="Basic and acidic residues" evidence="2">
    <location>
        <begin position="843"/>
        <end position="856"/>
    </location>
</feature>
<feature type="compositionally biased region" description="Polar residues" evidence="2">
    <location>
        <begin position="129"/>
        <end position="140"/>
    </location>
</feature>
<keyword evidence="1" id="KW-0175">Coiled coil</keyword>
<dbReference type="PANTHER" id="PTHR21740">
    <property type="entry name" value="NCK-ASSOCIATED PROTEIN 5"/>
    <property type="match status" value="1"/>
</dbReference>
<dbReference type="STRING" id="307972.A0A2G8LC33"/>
<evidence type="ECO:0000256" key="2">
    <source>
        <dbReference type="SAM" id="MobiDB-lite"/>
    </source>
</evidence>
<feature type="region of interest" description="Disordered" evidence="2">
    <location>
        <begin position="651"/>
        <end position="723"/>
    </location>
</feature>
<gene>
    <name evidence="3" type="ORF">BSL78_05270</name>
</gene>
<name>A0A2G8LC33_STIJA</name>
<dbReference type="PANTHER" id="PTHR21740:SF8">
    <property type="entry name" value="NCK-ASSOCIATED PROTEIN 5"/>
    <property type="match status" value="1"/>
</dbReference>
<evidence type="ECO:0000313" key="3">
    <source>
        <dbReference type="EMBL" id="PIK57811.1"/>
    </source>
</evidence>
<organism evidence="3 4">
    <name type="scientific">Stichopus japonicus</name>
    <name type="common">Sea cucumber</name>
    <dbReference type="NCBI Taxonomy" id="307972"/>
    <lineage>
        <taxon>Eukaryota</taxon>
        <taxon>Metazoa</taxon>
        <taxon>Echinodermata</taxon>
        <taxon>Eleutherozoa</taxon>
        <taxon>Echinozoa</taxon>
        <taxon>Holothuroidea</taxon>
        <taxon>Aspidochirotacea</taxon>
        <taxon>Aspidochirotida</taxon>
        <taxon>Stichopodidae</taxon>
        <taxon>Apostichopus</taxon>
    </lineage>
</organism>